<dbReference type="RefSeq" id="WP_155087422.1">
    <property type="nucleotide sequence ID" value="NZ_WJYA01000002.1"/>
</dbReference>
<dbReference type="InterPro" id="IPR041492">
    <property type="entry name" value="HAD_2"/>
</dbReference>
<dbReference type="EMBL" id="WJYA01000002">
    <property type="protein sequence ID" value="MTE25580.1"/>
    <property type="molecule type" value="Genomic_DNA"/>
</dbReference>
<dbReference type="InterPro" id="IPR023214">
    <property type="entry name" value="HAD_sf"/>
</dbReference>
<evidence type="ECO:0000256" key="3">
    <source>
        <dbReference type="ARBA" id="ARBA00022801"/>
    </source>
</evidence>
<dbReference type="InterPro" id="IPR006439">
    <property type="entry name" value="HAD-SF_hydro_IA"/>
</dbReference>
<comment type="caution">
    <text evidence="5">The sequence shown here is derived from an EMBL/GenBank/DDBJ whole genome shotgun (WGS) entry which is preliminary data.</text>
</comment>
<dbReference type="AlphaFoldDB" id="A0A7K1G8I2"/>
<dbReference type="NCBIfam" id="TIGR01549">
    <property type="entry name" value="HAD-SF-IA-v1"/>
    <property type="match status" value="1"/>
</dbReference>
<dbReference type="InterPro" id="IPR051400">
    <property type="entry name" value="HAD-like_hydrolase"/>
</dbReference>
<dbReference type="GO" id="GO:0016791">
    <property type="term" value="F:phosphatase activity"/>
    <property type="evidence" value="ECO:0007669"/>
    <property type="project" value="TreeGrafter"/>
</dbReference>
<dbReference type="GO" id="GO:0044281">
    <property type="term" value="P:small molecule metabolic process"/>
    <property type="evidence" value="ECO:0007669"/>
    <property type="project" value="UniProtKB-ARBA"/>
</dbReference>
<organism evidence="5 6">
    <name type="scientific">Winogradskyella ouciana</name>
    <dbReference type="NCBI Taxonomy" id="2608631"/>
    <lineage>
        <taxon>Bacteria</taxon>
        <taxon>Pseudomonadati</taxon>
        <taxon>Bacteroidota</taxon>
        <taxon>Flavobacteriia</taxon>
        <taxon>Flavobacteriales</taxon>
        <taxon>Flavobacteriaceae</taxon>
        <taxon>Winogradskyella</taxon>
    </lineage>
</organism>
<dbReference type="Proteomes" id="UP000447545">
    <property type="component" value="Unassembled WGS sequence"/>
</dbReference>
<protein>
    <submittedName>
        <fullName evidence="5">HAD-IA family hydrolase</fullName>
    </submittedName>
</protein>
<evidence type="ECO:0000313" key="6">
    <source>
        <dbReference type="Proteomes" id="UP000447545"/>
    </source>
</evidence>
<dbReference type="SFLD" id="SFLDG01129">
    <property type="entry name" value="C1.5:_HAD__Beta-PGM__Phosphata"/>
    <property type="match status" value="1"/>
</dbReference>
<evidence type="ECO:0000256" key="1">
    <source>
        <dbReference type="ARBA" id="ARBA00001946"/>
    </source>
</evidence>
<sequence>MDIKVDKHTVIVFDLDDTLYNEIEYLKSAYKFIANDLDPANRKSLYRNMFAKYRKGDNIFQYLANNYKVEVKDLIEAYRNHNPKISLFDDAYQTLTDIKRKGGNLAIITDGRVKTQMAKIEALGIKGLFSEIIISEALGTEKPNEQNFKVVEEAMPARIYYYIGDNISKDFVSPNAMGWKTIGLMDNGLNIHCQVDENLKEEFFPKFLIDSYKELNIV</sequence>
<dbReference type="Gene3D" id="1.10.150.520">
    <property type="match status" value="1"/>
</dbReference>
<reference evidence="5 6" key="1">
    <citation type="submission" date="2019-11" db="EMBL/GenBank/DDBJ databases">
        <title>Winogradskyella ouciana sp. nov., isolated from the hadal seawater of the Mariana Trench.</title>
        <authorList>
            <person name="Liu R."/>
        </authorList>
    </citation>
    <scope>NUCLEOTIDE SEQUENCE [LARGE SCALE GENOMIC DNA]</scope>
    <source>
        <strain evidence="5 6">ZXX205</strain>
    </source>
</reference>
<keyword evidence="4" id="KW-0460">Magnesium</keyword>
<evidence type="ECO:0000256" key="2">
    <source>
        <dbReference type="ARBA" id="ARBA00022723"/>
    </source>
</evidence>
<accession>A0A7K1G8I2</accession>
<dbReference type="SUPFAM" id="SSF56784">
    <property type="entry name" value="HAD-like"/>
    <property type="match status" value="1"/>
</dbReference>
<dbReference type="GO" id="GO:0046872">
    <property type="term" value="F:metal ion binding"/>
    <property type="evidence" value="ECO:0007669"/>
    <property type="project" value="UniProtKB-KW"/>
</dbReference>
<name>A0A7K1G8I2_9FLAO</name>
<keyword evidence="2" id="KW-0479">Metal-binding</keyword>
<evidence type="ECO:0000313" key="5">
    <source>
        <dbReference type="EMBL" id="MTE25580.1"/>
    </source>
</evidence>
<dbReference type="PANTHER" id="PTHR46470">
    <property type="entry name" value="N-ACYLNEURAMINATE-9-PHOSPHATASE"/>
    <property type="match status" value="1"/>
</dbReference>
<dbReference type="Gene3D" id="3.40.50.1000">
    <property type="entry name" value="HAD superfamily/HAD-like"/>
    <property type="match status" value="1"/>
</dbReference>
<keyword evidence="6" id="KW-1185">Reference proteome</keyword>
<keyword evidence="3 5" id="KW-0378">Hydrolase</keyword>
<dbReference type="SFLD" id="SFLDS00003">
    <property type="entry name" value="Haloacid_Dehalogenase"/>
    <property type="match status" value="1"/>
</dbReference>
<comment type="cofactor">
    <cofactor evidence="1">
        <name>Mg(2+)</name>
        <dbReference type="ChEBI" id="CHEBI:18420"/>
    </cofactor>
</comment>
<dbReference type="PANTHER" id="PTHR46470:SF2">
    <property type="entry name" value="GLYCERALDEHYDE 3-PHOSPHATE PHOSPHATASE"/>
    <property type="match status" value="1"/>
</dbReference>
<proteinExistence type="predicted"/>
<gene>
    <name evidence="5" type="ORF">F1003_01445</name>
</gene>
<dbReference type="InterPro" id="IPR036412">
    <property type="entry name" value="HAD-like_sf"/>
</dbReference>
<dbReference type="Pfam" id="PF13419">
    <property type="entry name" value="HAD_2"/>
    <property type="match status" value="1"/>
</dbReference>
<evidence type="ECO:0000256" key="4">
    <source>
        <dbReference type="ARBA" id="ARBA00022842"/>
    </source>
</evidence>